<dbReference type="InterPro" id="IPR048307">
    <property type="entry name" value="STT3_N"/>
</dbReference>
<evidence type="ECO:0000256" key="15">
    <source>
        <dbReference type="ARBA" id="ARBA00048829"/>
    </source>
</evidence>
<dbReference type="EMBL" id="JBBJCI010000095">
    <property type="protein sequence ID" value="KAK7248503.1"/>
    <property type="molecule type" value="Genomic_DNA"/>
</dbReference>
<evidence type="ECO:0000256" key="8">
    <source>
        <dbReference type="ARBA" id="ARBA00022679"/>
    </source>
</evidence>
<keyword evidence="19" id="KW-1185">Reference proteome</keyword>
<comment type="pathway">
    <text evidence="4">Protein modification; protein glycosylation.</text>
</comment>
<evidence type="ECO:0000256" key="6">
    <source>
        <dbReference type="ARBA" id="ARBA00012605"/>
    </source>
</evidence>
<name>A0ABR1G6C1_AURAN</name>
<evidence type="ECO:0000256" key="16">
    <source>
        <dbReference type="SAM" id="SignalP"/>
    </source>
</evidence>
<dbReference type="InterPro" id="IPR003674">
    <property type="entry name" value="Oligo_trans_STT3"/>
</dbReference>
<evidence type="ECO:0000256" key="2">
    <source>
        <dbReference type="ARBA" id="ARBA00001946"/>
    </source>
</evidence>
<evidence type="ECO:0000256" key="14">
    <source>
        <dbReference type="ARBA" id="ARBA00023211"/>
    </source>
</evidence>
<evidence type="ECO:0000256" key="10">
    <source>
        <dbReference type="ARBA" id="ARBA00022723"/>
    </source>
</evidence>
<dbReference type="GO" id="GO:0016740">
    <property type="term" value="F:transferase activity"/>
    <property type="evidence" value="ECO:0007669"/>
    <property type="project" value="UniProtKB-KW"/>
</dbReference>
<evidence type="ECO:0000256" key="13">
    <source>
        <dbReference type="ARBA" id="ARBA00023136"/>
    </source>
</evidence>
<keyword evidence="7" id="KW-0328">Glycosyltransferase</keyword>
<sequence>MASAAGYVGGLLRLVLTGFACHNAYDIRMSAIRTYGLVIHEFDPWFNMRATQYLADNGPKAFFTWFDYRSWYPPAGPWARRSTGMQLASVAIWRVLNELIGYEMSLNDVCVYVPVWFGVARRCSSAR</sequence>
<comment type="subcellular location">
    <subcellularLocation>
        <location evidence="3">Endomembrane system</location>
        <topology evidence="3">Multi-pass membrane protein</topology>
    </subcellularLocation>
</comment>
<dbReference type="Proteomes" id="UP001363151">
    <property type="component" value="Unassembled WGS sequence"/>
</dbReference>
<dbReference type="Pfam" id="PF02516">
    <property type="entry name" value="STT3"/>
    <property type="match status" value="1"/>
</dbReference>
<keyword evidence="16" id="KW-0732">Signal</keyword>
<evidence type="ECO:0000259" key="17">
    <source>
        <dbReference type="Pfam" id="PF02516"/>
    </source>
</evidence>
<dbReference type="EC" id="2.4.99.18" evidence="6"/>
<evidence type="ECO:0000256" key="3">
    <source>
        <dbReference type="ARBA" id="ARBA00004127"/>
    </source>
</evidence>
<keyword evidence="8 18" id="KW-0808">Transferase</keyword>
<comment type="cofactor">
    <cofactor evidence="1">
        <name>Mn(2+)</name>
        <dbReference type="ChEBI" id="CHEBI:29035"/>
    </cofactor>
</comment>
<keyword evidence="11" id="KW-0460">Magnesium</keyword>
<feature type="chain" id="PRO_5045122115" description="dolichyl-diphosphooligosaccharide--protein glycotransferase" evidence="16">
    <location>
        <begin position="21"/>
        <end position="127"/>
    </location>
</feature>
<reference evidence="18 19" key="1">
    <citation type="submission" date="2024-03" db="EMBL/GenBank/DDBJ databases">
        <title>Aureococcus anophagefferens CCMP1851 and Kratosvirus quantuckense: Draft genome of a second virus-susceptible host strain in the model system.</title>
        <authorList>
            <person name="Chase E."/>
            <person name="Truchon A.R."/>
            <person name="Schepens W."/>
            <person name="Wilhelm S.W."/>
        </authorList>
    </citation>
    <scope>NUCLEOTIDE SEQUENCE [LARGE SCALE GENOMIC DNA]</scope>
    <source>
        <strain evidence="18 19">CCMP1851</strain>
    </source>
</reference>
<feature type="signal peptide" evidence="16">
    <location>
        <begin position="1"/>
        <end position="20"/>
    </location>
</feature>
<accession>A0ABR1G6C1</accession>
<proteinExistence type="inferred from homology"/>
<evidence type="ECO:0000256" key="5">
    <source>
        <dbReference type="ARBA" id="ARBA00010810"/>
    </source>
</evidence>
<keyword evidence="13" id="KW-0472">Membrane</keyword>
<comment type="cofactor">
    <cofactor evidence="2">
        <name>Mg(2+)</name>
        <dbReference type="ChEBI" id="CHEBI:18420"/>
    </cofactor>
</comment>
<feature type="domain" description="Oligosaccharyl transferase STT3 N-terminal" evidence="17">
    <location>
        <begin position="29"/>
        <end position="118"/>
    </location>
</feature>
<comment type="caution">
    <text evidence="18">The sequence shown here is derived from an EMBL/GenBank/DDBJ whole genome shotgun (WGS) entry which is preliminary data.</text>
</comment>
<gene>
    <name evidence="18" type="primary">STT3A</name>
    <name evidence="18" type="ORF">SO694_0016306</name>
</gene>
<comment type="similarity">
    <text evidence="5">Belongs to the STT3 family.</text>
</comment>
<evidence type="ECO:0000256" key="12">
    <source>
        <dbReference type="ARBA" id="ARBA00022989"/>
    </source>
</evidence>
<evidence type="ECO:0000313" key="19">
    <source>
        <dbReference type="Proteomes" id="UP001363151"/>
    </source>
</evidence>
<dbReference type="PANTHER" id="PTHR13872">
    <property type="entry name" value="DOLICHYL-DIPHOSPHOOLIGOSACCHARIDE--PROTEIN GLYCOSYLTRANSFERASE SUBUNIT"/>
    <property type="match status" value="1"/>
</dbReference>
<dbReference type="PANTHER" id="PTHR13872:SF1">
    <property type="entry name" value="DOLICHYL-DIPHOSPHOOLIGOSACCHARIDE--PROTEIN GLYCOSYLTRANSFERASE SUBUNIT STT3B"/>
    <property type="match status" value="1"/>
</dbReference>
<keyword evidence="12" id="KW-1133">Transmembrane helix</keyword>
<keyword evidence="10" id="KW-0479">Metal-binding</keyword>
<comment type="catalytic activity">
    <reaction evidence="15">
        <text>a di-trans,poly-cis-dolichyl diphosphooligosaccharide + L-asparaginyl-[protein] = N(4)-(oligosaccharide-(1-&gt;4)-N-acetyl-beta-D-glucosaminyl-(1-&gt;4)-N-acetyl-beta-D-glucosaminyl)-L-asparaginyl-[protein] + a di-trans,poly-cis-dolichyl diphosphate + H(+)</text>
        <dbReference type="Rhea" id="RHEA:22980"/>
        <dbReference type="Rhea" id="RHEA-COMP:12804"/>
        <dbReference type="Rhea" id="RHEA-COMP:12805"/>
        <dbReference type="Rhea" id="RHEA-COMP:19506"/>
        <dbReference type="Rhea" id="RHEA-COMP:19509"/>
        <dbReference type="ChEBI" id="CHEBI:15378"/>
        <dbReference type="ChEBI" id="CHEBI:50347"/>
        <dbReference type="ChEBI" id="CHEBI:57497"/>
        <dbReference type="ChEBI" id="CHEBI:57570"/>
        <dbReference type="ChEBI" id="CHEBI:132529"/>
        <dbReference type="EC" id="2.4.99.18"/>
    </reaction>
</comment>
<evidence type="ECO:0000256" key="7">
    <source>
        <dbReference type="ARBA" id="ARBA00022676"/>
    </source>
</evidence>
<keyword evidence="14" id="KW-0464">Manganese</keyword>
<protein>
    <recommendedName>
        <fullName evidence="6">dolichyl-diphosphooligosaccharide--protein glycotransferase</fullName>
        <ecNumber evidence="6">2.4.99.18</ecNumber>
    </recommendedName>
</protein>
<evidence type="ECO:0000256" key="1">
    <source>
        <dbReference type="ARBA" id="ARBA00001936"/>
    </source>
</evidence>
<keyword evidence="9" id="KW-0812">Transmembrane</keyword>
<evidence type="ECO:0000256" key="11">
    <source>
        <dbReference type="ARBA" id="ARBA00022842"/>
    </source>
</evidence>
<organism evidence="18 19">
    <name type="scientific">Aureococcus anophagefferens</name>
    <name type="common">Harmful bloom alga</name>
    <dbReference type="NCBI Taxonomy" id="44056"/>
    <lineage>
        <taxon>Eukaryota</taxon>
        <taxon>Sar</taxon>
        <taxon>Stramenopiles</taxon>
        <taxon>Ochrophyta</taxon>
        <taxon>Pelagophyceae</taxon>
        <taxon>Pelagomonadales</taxon>
        <taxon>Pelagomonadaceae</taxon>
        <taxon>Aureococcus</taxon>
    </lineage>
</organism>
<evidence type="ECO:0000256" key="9">
    <source>
        <dbReference type="ARBA" id="ARBA00022692"/>
    </source>
</evidence>
<evidence type="ECO:0000256" key="4">
    <source>
        <dbReference type="ARBA" id="ARBA00004922"/>
    </source>
</evidence>
<evidence type="ECO:0000313" key="18">
    <source>
        <dbReference type="EMBL" id="KAK7248503.1"/>
    </source>
</evidence>